<evidence type="ECO:0000259" key="3">
    <source>
        <dbReference type="Pfam" id="PF00407"/>
    </source>
</evidence>
<dbReference type="EMBL" id="KQ995751">
    <property type="protein sequence ID" value="KZV45912.1"/>
    <property type="molecule type" value="Genomic_DNA"/>
</dbReference>
<dbReference type="OrthoDB" id="1879545at2759"/>
<dbReference type="SUPFAM" id="SSF55961">
    <property type="entry name" value="Bet v1-like"/>
    <property type="match status" value="1"/>
</dbReference>
<accession>A0A2Z7CFV5</accession>
<evidence type="ECO:0000313" key="5">
    <source>
        <dbReference type="Proteomes" id="UP000250235"/>
    </source>
</evidence>
<dbReference type="GO" id="GO:0005737">
    <property type="term" value="C:cytoplasm"/>
    <property type="evidence" value="ECO:0007669"/>
    <property type="project" value="TreeGrafter"/>
</dbReference>
<dbReference type="GO" id="GO:0009820">
    <property type="term" value="P:alkaloid metabolic process"/>
    <property type="evidence" value="ECO:0007669"/>
    <property type="project" value="UniProtKB-KW"/>
</dbReference>
<reference evidence="4 5" key="1">
    <citation type="journal article" date="2015" name="Proc. Natl. Acad. Sci. U.S.A.">
        <title>The resurrection genome of Boea hygrometrica: A blueprint for survival of dehydration.</title>
        <authorList>
            <person name="Xiao L."/>
            <person name="Yang G."/>
            <person name="Zhang L."/>
            <person name="Yang X."/>
            <person name="Zhao S."/>
            <person name="Ji Z."/>
            <person name="Zhou Q."/>
            <person name="Hu M."/>
            <person name="Wang Y."/>
            <person name="Chen M."/>
            <person name="Xu Y."/>
            <person name="Jin H."/>
            <person name="Xiao X."/>
            <person name="Hu G."/>
            <person name="Bao F."/>
            <person name="Hu Y."/>
            <person name="Wan P."/>
            <person name="Li L."/>
            <person name="Deng X."/>
            <person name="Kuang T."/>
            <person name="Xiang C."/>
            <person name="Zhu J.K."/>
            <person name="Oliver M.J."/>
            <person name="He Y."/>
        </authorList>
    </citation>
    <scope>NUCLEOTIDE SEQUENCE [LARGE SCALE GENOMIC DNA]</scope>
    <source>
        <strain evidence="5">cv. XS01</strain>
    </source>
</reference>
<evidence type="ECO:0000256" key="2">
    <source>
        <dbReference type="ARBA" id="ARBA00022589"/>
    </source>
</evidence>
<dbReference type="GO" id="GO:0038023">
    <property type="term" value="F:signaling receptor activity"/>
    <property type="evidence" value="ECO:0007669"/>
    <property type="project" value="TreeGrafter"/>
</dbReference>
<dbReference type="InterPro" id="IPR000916">
    <property type="entry name" value="Bet_v_I/MLP"/>
</dbReference>
<keyword evidence="2" id="KW-0017">Alkaloid metabolism</keyword>
<name>A0A2Z7CFV5_9LAMI</name>
<dbReference type="CDD" id="cd07816">
    <property type="entry name" value="Bet_v1-like"/>
    <property type="match status" value="1"/>
</dbReference>
<dbReference type="GO" id="GO:0004864">
    <property type="term" value="F:protein phosphatase inhibitor activity"/>
    <property type="evidence" value="ECO:0007669"/>
    <property type="project" value="TreeGrafter"/>
</dbReference>
<dbReference type="GO" id="GO:0006952">
    <property type="term" value="P:defense response"/>
    <property type="evidence" value="ECO:0007669"/>
    <property type="project" value="InterPro"/>
</dbReference>
<dbReference type="PANTHER" id="PTHR31213:SF19">
    <property type="entry name" value="BET V I_MAJOR LATEX PROTEIN DOMAIN-CONTAINING PROTEIN"/>
    <property type="match status" value="1"/>
</dbReference>
<dbReference type="PANTHER" id="PTHR31213">
    <property type="entry name" value="OS08G0374000 PROTEIN-RELATED"/>
    <property type="match status" value="1"/>
</dbReference>
<comment type="similarity">
    <text evidence="1">Belongs to the BetVI family.</text>
</comment>
<gene>
    <name evidence="4" type="ORF">F511_27696</name>
</gene>
<feature type="domain" description="Bet v I/Major latex protein" evidence="3">
    <location>
        <begin position="6"/>
        <end position="151"/>
    </location>
</feature>
<evidence type="ECO:0000256" key="1">
    <source>
        <dbReference type="ARBA" id="ARBA00009744"/>
    </source>
</evidence>
<dbReference type="GO" id="GO:0010427">
    <property type="term" value="F:abscisic acid binding"/>
    <property type="evidence" value="ECO:0007669"/>
    <property type="project" value="TreeGrafter"/>
</dbReference>
<protein>
    <submittedName>
        <fullName evidence="4">S-norcoclaurine synthase-like</fullName>
    </submittedName>
</protein>
<dbReference type="GO" id="GO:0009738">
    <property type="term" value="P:abscisic acid-activated signaling pathway"/>
    <property type="evidence" value="ECO:0007669"/>
    <property type="project" value="TreeGrafter"/>
</dbReference>
<dbReference type="Pfam" id="PF00407">
    <property type="entry name" value="Bet_v_1"/>
    <property type="match status" value="1"/>
</dbReference>
<dbReference type="InterPro" id="IPR023393">
    <property type="entry name" value="START-like_dom_sf"/>
</dbReference>
<evidence type="ECO:0000313" key="4">
    <source>
        <dbReference type="EMBL" id="KZV45912.1"/>
    </source>
</evidence>
<organism evidence="4 5">
    <name type="scientific">Dorcoceras hygrometricum</name>
    <dbReference type="NCBI Taxonomy" id="472368"/>
    <lineage>
        <taxon>Eukaryota</taxon>
        <taxon>Viridiplantae</taxon>
        <taxon>Streptophyta</taxon>
        <taxon>Embryophyta</taxon>
        <taxon>Tracheophyta</taxon>
        <taxon>Spermatophyta</taxon>
        <taxon>Magnoliopsida</taxon>
        <taxon>eudicotyledons</taxon>
        <taxon>Gunneridae</taxon>
        <taxon>Pentapetalae</taxon>
        <taxon>asterids</taxon>
        <taxon>lamiids</taxon>
        <taxon>Lamiales</taxon>
        <taxon>Gesneriaceae</taxon>
        <taxon>Didymocarpoideae</taxon>
        <taxon>Trichosporeae</taxon>
        <taxon>Loxocarpinae</taxon>
        <taxon>Dorcoceras</taxon>
    </lineage>
</organism>
<dbReference type="GO" id="GO:0005634">
    <property type="term" value="C:nucleus"/>
    <property type="evidence" value="ECO:0007669"/>
    <property type="project" value="TreeGrafter"/>
</dbReference>
<keyword evidence="5" id="KW-1185">Reference proteome</keyword>
<dbReference type="AlphaFoldDB" id="A0A2Z7CFV5"/>
<sequence>MFGTASDEREVNVPASEAWKVYGSLQLAKIAGESLKDYISKTVAHGDGGVGTTVEIFYPAGTPGATSYKEKFTVVDSSRRVKETEVVEGGFLDLGFNCFRVRLEVIEKDKNSCITKSTIEYEINEEAATNADLVSIKPLTALMECVADYLVKDHSKDIPSANA</sequence>
<dbReference type="Proteomes" id="UP000250235">
    <property type="component" value="Unassembled WGS sequence"/>
</dbReference>
<dbReference type="InterPro" id="IPR050279">
    <property type="entry name" value="Plant_def-hormone_signal"/>
</dbReference>
<proteinExistence type="inferred from homology"/>
<dbReference type="Gene3D" id="3.30.530.20">
    <property type="match status" value="1"/>
</dbReference>